<dbReference type="GO" id="GO:0008168">
    <property type="term" value="F:methyltransferase activity"/>
    <property type="evidence" value="ECO:0007669"/>
    <property type="project" value="UniProtKB-KW"/>
</dbReference>
<dbReference type="CDD" id="cd02440">
    <property type="entry name" value="AdoMet_MTases"/>
    <property type="match status" value="1"/>
</dbReference>
<comment type="caution">
    <text evidence="1">The sequence shown here is derived from an EMBL/GenBank/DDBJ whole genome shotgun (WGS) entry which is preliminary data.</text>
</comment>
<keyword evidence="2" id="KW-1185">Reference proteome</keyword>
<dbReference type="Pfam" id="PF13489">
    <property type="entry name" value="Methyltransf_23"/>
    <property type="match status" value="1"/>
</dbReference>
<name>A0A437J5K2_9SPHN</name>
<evidence type="ECO:0000313" key="2">
    <source>
        <dbReference type="Proteomes" id="UP000282977"/>
    </source>
</evidence>
<keyword evidence="1" id="KW-0489">Methyltransferase</keyword>
<gene>
    <name evidence="1" type="ORF">ENE74_14260</name>
</gene>
<dbReference type="SUPFAM" id="SSF53335">
    <property type="entry name" value="S-adenosyl-L-methionine-dependent methyltransferases"/>
    <property type="match status" value="1"/>
</dbReference>
<keyword evidence="1" id="KW-0808">Transferase</keyword>
<sequence>MITPRRATRAAGKWMSRAVLAVRATAGSPRSHACPACGTAIVGFFRYGANPSWGCPACGASPRQRLVCWLIDNDVLTVPNEARVLHIAPSEQGLVQRFQARATDYVPADLHPEVYALPGVVKLDLMQLADRDRFDIIYASHVMEHVADDAHVLANLHAALKPGGEAWLIVPLWDRPTEDGSYAMPARERERRFGQWDHVRQYGMDFADRIAAVGFDVALIDAKPIDAQTGGRHALDDVVFRARKPR</sequence>
<dbReference type="RefSeq" id="WP_127691591.1">
    <property type="nucleotide sequence ID" value="NZ_RZUL01000005.1"/>
</dbReference>
<reference evidence="1 2" key="1">
    <citation type="submission" date="2019-01" db="EMBL/GenBank/DDBJ databases">
        <authorList>
            <person name="Chen W.-M."/>
        </authorList>
    </citation>
    <scope>NUCLEOTIDE SEQUENCE [LARGE SCALE GENOMIC DNA]</scope>
    <source>
        <strain evidence="1 2">TLA-22</strain>
    </source>
</reference>
<protein>
    <submittedName>
        <fullName evidence="1">Methyltransferase domain-containing protein</fullName>
    </submittedName>
</protein>
<proteinExistence type="predicted"/>
<dbReference type="InterPro" id="IPR029063">
    <property type="entry name" value="SAM-dependent_MTases_sf"/>
</dbReference>
<organism evidence="1 2">
    <name type="scientific">Sphingobium algorifonticola</name>
    <dbReference type="NCBI Taxonomy" id="2008318"/>
    <lineage>
        <taxon>Bacteria</taxon>
        <taxon>Pseudomonadati</taxon>
        <taxon>Pseudomonadota</taxon>
        <taxon>Alphaproteobacteria</taxon>
        <taxon>Sphingomonadales</taxon>
        <taxon>Sphingomonadaceae</taxon>
        <taxon>Sphingobium</taxon>
    </lineage>
</organism>
<accession>A0A437J5K2</accession>
<dbReference type="AlphaFoldDB" id="A0A437J5K2"/>
<evidence type="ECO:0000313" key="1">
    <source>
        <dbReference type="EMBL" id="RVT39894.1"/>
    </source>
</evidence>
<dbReference type="Gene3D" id="3.40.50.150">
    <property type="entry name" value="Vaccinia Virus protein VP39"/>
    <property type="match status" value="1"/>
</dbReference>
<dbReference type="EMBL" id="RZUL01000005">
    <property type="protein sequence ID" value="RVT39894.1"/>
    <property type="molecule type" value="Genomic_DNA"/>
</dbReference>
<dbReference type="Proteomes" id="UP000282977">
    <property type="component" value="Unassembled WGS sequence"/>
</dbReference>
<dbReference type="OrthoDB" id="9777830at2"/>
<dbReference type="GO" id="GO:0032259">
    <property type="term" value="P:methylation"/>
    <property type="evidence" value="ECO:0007669"/>
    <property type="project" value="UniProtKB-KW"/>
</dbReference>